<keyword evidence="10" id="KW-0472">Membrane</keyword>
<comment type="similarity">
    <text evidence="3">Belongs to the RBT5 family.</text>
</comment>
<keyword evidence="7" id="KW-1015">Disulfide bond</keyword>
<feature type="region of interest" description="Disordered" evidence="9">
    <location>
        <begin position="276"/>
        <end position="368"/>
    </location>
</feature>
<evidence type="ECO:0000313" key="13">
    <source>
        <dbReference type="RefSeq" id="XP_033458189.1"/>
    </source>
</evidence>
<evidence type="ECO:0000256" key="4">
    <source>
        <dbReference type="ARBA" id="ARBA00022525"/>
    </source>
</evidence>
<feature type="compositionally biased region" description="Polar residues" evidence="9">
    <location>
        <begin position="532"/>
        <end position="543"/>
    </location>
</feature>
<keyword evidence="5" id="KW-0336">GPI-anchor</keyword>
<feature type="compositionally biased region" description="Polar residues" evidence="9">
    <location>
        <begin position="630"/>
        <end position="644"/>
    </location>
</feature>
<feature type="compositionally biased region" description="Low complexity" evidence="9">
    <location>
        <begin position="582"/>
        <end position="596"/>
    </location>
</feature>
<reference evidence="13" key="2">
    <citation type="submission" date="2020-04" db="EMBL/GenBank/DDBJ databases">
        <authorList>
            <consortium name="NCBI Genome Project"/>
        </authorList>
    </citation>
    <scope>NUCLEOTIDE SEQUENCE</scope>
    <source>
        <strain evidence="13">CBS 342.82</strain>
    </source>
</reference>
<reference evidence="13" key="1">
    <citation type="submission" date="2020-01" db="EMBL/GenBank/DDBJ databases">
        <authorList>
            <consortium name="DOE Joint Genome Institute"/>
            <person name="Haridas S."/>
            <person name="Albert R."/>
            <person name="Binder M."/>
            <person name="Bloem J."/>
            <person name="Labutti K."/>
            <person name="Salamov A."/>
            <person name="Andreopoulos B."/>
            <person name="Baker S.E."/>
            <person name="Barry K."/>
            <person name="Bills G."/>
            <person name="Bluhm B.H."/>
            <person name="Cannon C."/>
            <person name="Castanera R."/>
            <person name="Culley D.E."/>
            <person name="Daum C."/>
            <person name="Ezra D."/>
            <person name="Gonzalez J.B."/>
            <person name="Henrissat B."/>
            <person name="Kuo A."/>
            <person name="Liang C."/>
            <person name="Lipzen A."/>
            <person name="Lutzoni F."/>
            <person name="Magnuson J."/>
            <person name="Mondo S."/>
            <person name="Nolan M."/>
            <person name="Ohm R."/>
            <person name="Pangilinan J."/>
            <person name="Park H.-J."/>
            <person name="Ramirez L."/>
            <person name="Alfaro M."/>
            <person name="Sun H."/>
            <person name="Tritt A."/>
            <person name="Yoshinaga Y."/>
            <person name="Zwiers L.-H."/>
            <person name="Turgeon B.G."/>
            <person name="Goodwin S.B."/>
            <person name="Spatafora J.W."/>
            <person name="Crous P.W."/>
            <person name="Grigoriev I.V."/>
        </authorList>
    </citation>
    <scope>NUCLEOTIDE SEQUENCE</scope>
    <source>
        <strain evidence="13">CBS 342.82</strain>
    </source>
</reference>
<feature type="compositionally biased region" description="Polar residues" evidence="9">
    <location>
        <begin position="344"/>
        <end position="355"/>
    </location>
</feature>
<dbReference type="GO" id="GO:0005576">
    <property type="term" value="C:extracellular region"/>
    <property type="evidence" value="ECO:0007669"/>
    <property type="project" value="UniProtKB-SubCell"/>
</dbReference>
<feature type="region of interest" description="Disordered" evidence="9">
    <location>
        <begin position="129"/>
        <end position="161"/>
    </location>
</feature>
<feature type="compositionally biased region" description="Polar residues" evidence="9">
    <location>
        <begin position="601"/>
        <end position="623"/>
    </location>
</feature>
<comment type="subcellular location">
    <subcellularLocation>
        <location evidence="1">Membrane</location>
        <topology evidence="1">Lipid-anchor</topology>
        <topology evidence="1">GPI-anchor</topology>
    </subcellularLocation>
    <subcellularLocation>
        <location evidence="2">Secreted</location>
    </subcellularLocation>
</comment>
<keyword evidence="10" id="KW-1133">Transmembrane helix</keyword>
<dbReference type="Proteomes" id="UP000504637">
    <property type="component" value="Unplaced"/>
</dbReference>
<feature type="region of interest" description="Disordered" evidence="9">
    <location>
        <begin position="403"/>
        <end position="431"/>
    </location>
</feature>
<evidence type="ECO:0000256" key="5">
    <source>
        <dbReference type="ARBA" id="ARBA00022622"/>
    </source>
</evidence>
<keyword evidence="6" id="KW-0732">Signal</keyword>
<accession>A0A6J3LZR6</accession>
<feature type="compositionally biased region" description="Low complexity" evidence="9">
    <location>
        <begin position="129"/>
        <end position="155"/>
    </location>
</feature>
<dbReference type="InterPro" id="IPR008427">
    <property type="entry name" value="Extracellular_membr_CFEM_dom"/>
</dbReference>
<keyword evidence="10" id="KW-0812">Transmembrane</keyword>
<dbReference type="Pfam" id="PF05730">
    <property type="entry name" value="CFEM"/>
    <property type="match status" value="1"/>
</dbReference>
<feature type="compositionally biased region" description="Polar residues" evidence="9">
    <location>
        <begin position="310"/>
        <end position="320"/>
    </location>
</feature>
<evidence type="ECO:0000256" key="2">
    <source>
        <dbReference type="ARBA" id="ARBA00004613"/>
    </source>
</evidence>
<evidence type="ECO:0000256" key="3">
    <source>
        <dbReference type="ARBA" id="ARBA00010031"/>
    </source>
</evidence>
<dbReference type="GeneID" id="54364866"/>
<evidence type="ECO:0000259" key="11">
    <source>
        <dbReference type="Pfam" id="PF05730"/>
    </source>
</evidence>
<keyword evidence="4" id="KW-0964">Secreted</keyword>
<dbReference type="OrthoDB" id="3946741at2759"/>
<dbReference type="GO" id="GO:0098552">
    <property type="term" value="C:side of membrane"/>
    <property type="evidence" value="ECO:0007669"/>
    <property type="project" value="UniProtKB-KW"/>
</dbReference>
<feature type="region of interest" description="Disordered" evidence="9">
    <location>
        <begin position="527"/>
        <end position="558"/>
    </location>
</feature>
<dbReference type="AlphaFoldDB" id="A0A6J3LZR6"/>
<evidence type="ECO:0000256" key="8">
    <source>
        <dbReference type="ARBA" id="ARBA00023288"/>
    </source>
</evidence>
<feature type="region of interest" description="Disordered" evidence="9">
    <location>
        <begin position="577"/>
        <end position="668"/>
    </location>
</feature>
<gene>
    <name evidence="13" type="ORF">K489DRAFT_402934</name>
</gene>
<feature type="region of interest" description="Disordered" evidence="9">
    <location>
        <begin position="489"/>
        <end position="514"/>
    </location>
</feature>
<sequence length="720" mass="76376">MPAYQQPPQLSASLPGILRQRASGSTLVPQIIKNTLPTCAQTCLSSYIPQLFPNCATDDITCLCTGYGSQDYTLGEVSYLCVQTGCQSDSSGLSTQVTAYNICKNQAGSVPNKHTVLVLPTATTLSPTSTTTQTVLSSGTTTTGGPMTTTSAGSSQITSSALPGSGVGAGWTATTTVTVSDSAATATGASGQHSGGSTSLSSAQAVGVSIGAFAGLFLLVLLIWCCICCRRRKPAKEMSKRKSYDSSAEVPRRTWKPRYGVTHIRASLNIRQPQMAAQESGMPTEPWVAQRTPRGASSKNRVEPIRNMRPDSSMNRTASRWSHKSADSNGSVSHLLPTKPSAAKINTPSQETSHAQLPAAPGVPPKSPKMTANAYTPTTVFEEDQSAFVPGLPANPAIGLRPFNKSEPPRMPPVRPDRSQQPPLSLDIPKPLSKPVAKPVAMPWPVAPAPAPTQSSSSIIVISQPAIPAPITPPMPKTTPVIVTHSVATANHRSGRSPPMRSTSPEEDHSQTRRVLPPALTINKVATRQRAVRSSTASDTSFESMGDDEPTPPEQEKHLTPVAEMSPITAVRYPKVPRSTNQAVSRSPAQAAPARPVHNEAYSTSTPGFSPSRVYPTTPTTSAVGDRQAWSPTGTTLIRSQRSWTKGDDVAIRTQPTSPLHSYNQRSPTMNMRVGSPALSQSSKLAPTLMRQGDDLYLSVKVGSPVQTEFPRQARPPNVI</sequence>
<feature type="transmembrane region" description="Helical" evidence="10">
    <location>
        <begin position="206"/>
        <end position="229"/>
    </location>
</feature>
<evidence type="ECO:0000256" key="6">
    <source>
        <dbReference type="ARBA" id="ARBA00022729"/>
    </source>
</evidence>
<organism evidence="13">
    <name type="scientific">Dissoconium aciculare CBS 342.82</name>
    <dbReference type="NCBI Taxonomy" id="1314786"/>
    <lineage>
        <taxon>Eukaryota</taxon>
        <taxon>Fungi</taxon>
        <taxon>Dikarya</taxon>
        <taxon>Ascomycota</taxon>
        <taxon>Pezizomycotina</taxon>
        <taxon>Dothideomycetes</taxon>
        <taxon>Dothideomycetidae</taxon>
        <taxon>Mycosphaerellales</taxon>
        <taxon>Dissoconiaceae</taxon>
        <taxon>Dissoconium</taxon>
    </lineage>
</organism>
<feature type="domain" description="CFEM" evidence="11">
    <location>
        <begin position="35"/>
        <end position="104"/>
    </location>
</feature>
<keyword evidence="8" id="KW-0449">Lipoprotein</keyword>
<evidence type="ECO:0000256" key="1">
    <source>
        <dbReference type="ARBA" id="ARBA00004589"/>
    </source>
</evidence>
<evidence type="ECO:0000256" key="10">
    <source>
        <dbReference type="SAM" id="Phobius"/>
    </source>
</evidence>
<proteinExistence type="inferred from homology"/>
<protein>
    <recommendedName>
        <fullName evidence="11">CFEM domain-containing protein</fullName>
    </recommendedName>
</protein>
<keyword evidence="5" id="KW-0325">Glycoprotein</keyword>
<keyword evidence="12" id="KW-1185">Reference proteome</keyword>
<feature type="compositionally biased region" description="Polar residues" evidence="9">
    <location>
        <begin position="654"/>
        <end position="668"/>
    </location>
</feature>
<evidence type="ECO:0000256" key="9">
    <source>
        <dbReference type="SAM" id="MobiDB-lite"/>
    </source>
</evidence>
<reference evidence="13" key="3">
    <citation type="submission" date="2025-08" db="UniProtKB">
        <authorList>
            <consortium name="RefSeq"/>
        </authorList>
    </citation>
    <scope>IDENTIFICATION</scope>
    <source>
        <strain evidence="13">CBS 342.82</strain>
    </source>
</reference>
<evidence type="ECO:0000313" key="12">
    <source>
        <dbReference type="Proteomes" id="UP000504637"/>
    </source>
</evidence>
<feature type="compositionally biased region" description="Basic and acidic residues" evidence="9">
    <location>
        <begin position="300"/>
        <end position="309"/>
    </location>
</feature>
<dbReference type="RefSeq" id="XP_033458189.1">
    <property type="nucleotide sequence ID" value="XM_033607066.1"/>
</dbReference>
<name>A0A6J3LZR6_9PEZI</name>
<evidence type="ECO:0000256" key="7">
    <source>
        <dbReference type="ARBA" id="ARBA00023157"/>
    </source>
</evidence>